<keyword evidence="2" id="KW-1185">Reference proteome</keyword>
<dbReference type="HOGENOM" id="CLU_1627586_0_0_1"/>
<gene>
    <name evidence="1" type="ORF">OIDMADRAFT_60250</name>
</gene>
<reference evidence="2" key="2">
    <citation type="submission" date="2015-01" db="EMBL/GenBank/DDBJ databases">
        <title>Evolutionary Origins and Diversification of the Mycorrhizal Mutualists.</title>
        <authorList>
            <consortium name="DOE Joint Genome Institute"/>
            <consortium name="Mycorrhizal Genomics Consortium"/>
            <person name="Kohler A."/>
            <person name="Kuo A."/>
            <person name="Nagy L.G."/>
            <person name="Floudas D."/>
            <person name="Copeland A."/>
            <person name="Barry K.W."/>
            <person name="Cichocki N."/>
            <person name="Veneault-Fourrey C."/>
            <person name="LaButti K."/>
            <person name="Lindquist E.A."/>
            <person name="Lipzen A."/>
            <person name="Lundell T."/>
            <person name="Morin E."/>
            <person name="Murat C."/>
            <person name="Riley R."/>
            <person name="Ohm R."/>
            <person name="Sun H."/>
            <person name="Tunlid A."/>
            <person name="Henrissat B."/>
            <person name="Grigoriev I.V."/>
            <person name="Hibbett D.S."/>
            <person name="Martin F."/>
        </authorList>
    </citation>
    <scope>NUCLEOTIDE SEQUENCE [LARGE SCALE GENOMIC DNA]</scope>
    <source>
        <strain evidence="2">Zn</strain>
    </source>
</reference>
<dbReference type="Proteomes" id="UP000054321">
    <property type="component" value="Unassembled WGS sequence"/>
</dbReference>
<dbReference type="EMBL" id="KN832888">
    <property type="protein sequence ID" value="KIM95094.1"/>
    <property type="molecule type" value="Genomic_DNA"/>
</dbReference>
<accession>A0A0C3GV28</accession>
<name>A0A0C3GV28_OIDMZ</name>
<dbReference type="AlphaFoldDB" id="A0A0C3GV28"/>
<organism evidence="1 2">
    <name type="scientific">Oidiodendron maius (strain Zn)</name>
    <dbReference type="NCBI Taxonomy" id="913774"/>
    <lineage>
        <taxon>Eukaryota</taxon>
        <taxon>Fungi</taxon>
        <taxon>Dikarya</taxon>
        <taxon>Ascomycota</taxon>
        <taxon>Pezizomycotina</taxon>
        <taxon>Leotiomycetes</taxon>
        <taxon>Leotiomycetes incertae sedis</taxon>
        <taxon>Myxotrichaceae</taxon>
        <taxon>Oidiodendron</taxon>
    </lineage>
</organism>
<evidence type="ECO:0000313" key="2">
    <source>
        <dbReference type="Proteomes" id="UP000054321"/>
    </source>
</evidence>
<dbReference type="InParanoid" id="A0A0C3GV28"/>
<sequence length="163" mass="17538">MDSHQCENMVRDPEIVPVYGYCPDHLKLLVEQRCRVLKAGGIEGGEELTGLKAETDTLERKDILGTRAHIDQTSPTGWVLEKEGPVTGVELLHKALPPSTSACTGTTVEGKYLPVTDSESDLKGFANALEISSIDGGRLEAGRRSSVSSWVEIGESSGWNVGD</sequence>
<proteinExistence type="predicted"/>
<reference evidence="1 2" key="1">
    <citation type="submission" date="2014-04" db="EMBL/GenBank/DDBJ databases">
        <authorList>
            <consortium name="DOE Joint Genome Institute"/>
            <person name="Kuo A."/>
            <person name="Martino E."/>
            <person name="Perotto S."/>
            <person name="Kohler A."/>
            <person name="Nagy L.G."/>
            <person name="Floudas D."/>
            <person name="Copeland A."/>
            <person name="Barry K.W."/>
            <person name="Cichocki N."/>
            <person name="Veneault-Fourrey C."/>
            <person name="LaButti K."/>
            <person name="Lindquist E.A."/>
            <person name="Lipzen A."/>
            <person name="Lundell T."/>
            <person name="Morin E."/>
            <person name="Murat C."/>
            <person name="Sun H."/>
            <person name="Tunlid A."/>
            <person name="Henrissat B."/>
            <person name="Grigoriev I.V."/>
            <person name="Hibbett D.S."/>
            <person name="Martin F."/>
            <person name="Nordberg H.P."/>
            <person name="Cantor M.N."/>
            <person name="Hua S.X."/>
        </authorList>
    </citation>
    <scope>NUCLEOTIDE SEQUENCE [LARGE SCALE GENOMIC DNA]</scope>
    <source>
        <strain evidence="1 2">Zn</strain>
    </source>
</reference>
<evidence type="ECO:0000313" key="1">
    <source>
        <dbReference type="EMBL" id="KIM95094.1"/>
    </source>
</evidence>
<protein>
    <submittedName>
        <fullName evidence="1">Uncharacterized protein</fullName>
    </submittedName>
</protein>